<dbReference type="Proteomes" id="UP001065549">
    <property type="component" value="Unassembled WGS sequence"/>
</dbReference>
<dbReference type="EMBL" id="JAOSHN010000002">
    <property type="protein sequence ID" value="MCU7378115.1"/>
    <property type="molecule type" value="Genomic_DNA"/>
</dbReference>
<sequence length="203" mass="21603">MANFYINDTTTAGESLLADVIGKGGIFTPTRIVVGSGSMPSGKAAKDMTTLVKQEAQFPINKKKRMADQSNALIGGAFSNKDVTQGFTLKEIGIYAKAVYADGTESSEVLYSYGNAGDQGDYIPAYSTSTVVERQIDITAYIGAEATVNLTVESQVYISTDTFDAANQGIENSINTINTDMTEIRRLIGNIDSILDAINGVVV</sequence>
<name>A0A9J6QTL7_9FIRM</name>
<gene>
    <name evidence="1" type="ORF">OBO34_07080</name>
</gene>
<accession>A0A9J6QTL7</accession>
<evidence type="ECO:0000313" key="1">
    <source>
        <dbReference type="EMBL" id="MCU7378115.1"/>
    </source>
</evidence>
<dbReference type="AlphaFoldDB" id="A0A9J6QTL7"/>
<proteinExistence type="predicted"/>
<evidence type="ECO:0000313" key="2">
    <source>
        <dbReference type="Proteomes" id="UP001065549"/>
    </source>
</evidence>
<keyword evidence="2" id="KW-1185">Reference proteome</keyword>
<organism evidence="1 2">
    <name type="scientific">Hominibacterium faecale</name>
    <dbReference type="NCBI Taxonomy" id="2839743"/>
    <lineage>
        <taxon>Bacteria</taxon>
        <taxon>Bacillati</taxon>
        <taxon>Bacillota</taxon>
        <taxon>Clostridia</taxon>
        <taxon>Peptostreptococcales</taxon>
        <taxon>Anaerovoracaceae</taxon>
        <taxon>Hominibacterium</taxon>
    </lineage>
</organism>
<dbReference type="RefSeq" id="WP_269478428.1">
    <property type="nucleotide sequence ID" value="NZ_JAOSHN010000002.1"/>
</dbReference>
<protein>
    <submittedName>
        <fullName evidence="1">Phage tail protein</fullName>
    </submittedName>
</protein>
<reference evidence="1" key="1">
    <citation type="submission" date="2022-09" db="EMBL/GenBank/DDBJ databases">
        <title>Culturomic study of gut microbiota in children with autism spectrum disorder.</title>
        <authorList>
            <person name="Efimov B.A."/>
            <person name="Chaplin A.V."/>
            <person name="Sokolova S.R."/>
            <person name="Pikina A.P."/>
            <person name="Korzhanova M."/>
            <person name="Belova V."/>
            <person name="Korostin D."/>
        </authorList>
    </citation>
    <scope>NUCLEOTIDE SEQUENCE</scope>
    <source>
        <strain evidence="1">ASD5510</strain>
    </source>
</reference>
<comment type="caution">
    <text evidence="1">The sequence shown here is derived from an EMBL/GenBank/DDBJ whole genome shotgun (WGS) entry which is preliminary data.</text>
</comment>